<dbReference type="EMBL" id="QVLS01000001">
    <property type="protein sequence ID" value="RFP82416.1"/>
    <property type="molecule type" value="Genomic_DNA"/>
</dbReference>
<dbReference type="AlphaFoldDB" id="A0A372EPG6"/>
<reference evidence="3 4" key="1">
    <citation type="submission" date="2018-08" db="EMBL/GenBank/DDBJ databases">
        <title>Hydrogenophaga sp. LA-38 isolated from sludge.</title>
        <authorList>
            <person name="Im W.-T."/>
        </authorList>
    </citation>
    <scope>NUCLEOTIDE SEQUENCE [LARGE SCALE GENOMIC DNA]</scope>
    <source>
        <strain evidence="3 4">LA-38</strain>
    </source>
</reference>
<evidence type="ECO:0000313" key="4">
    <source>
        <dbReference type="Proteomes" id="UP000261931"/>
    </source>
</evidence>
<accession>A0A372EPG6</accession>
<dbReference type="PANTHER" id="PTHR47708:SF2">
    <property type="entry name" value="SI:CH73-132F6.5"/>
    <property type="match status" value="1"/>
</dbReference>
<organism evidence="3 4">
    <name type="scientific">Hydrogenophaga borbori</name>
    <dbReference type="NCBI Taxonomy" id="2294117"/>
    <lineage>
        <taxon>Bacteria</taxon>
        <taxon>Pseudomonadati</taxon>
        <taxon>Pseudomonadota</taxon>
        <taxon>Betaproteobacteria</taxon>
        <taxon>Burkholderiales</taxon>
        <taxon>Comamonadaceae</taxon>
        <taxon>Hydrogenophaga</taxon>
    </lineage>
</organism>
<protein>
    <submittedName>
        <fullName evidence="3">DUF1446 domain-containing protein</fullName>
    </submittedName>
</protein>
<dbReference type="PANTHER" id="PTHR47708">
    <property type="match status" value="1"/>
</dbReference>
<keyword evidence="4" id="KW-1185">Reference proteome</keyword>
<gene>
    <name evidence="3" type="ORF">DY262_00855</name>
</gene>
<comment type="caution">
    <text evidence="3">The sequence shown here is derived from an EMBL/GenBank/DDBJ whole genome shotgun (WGS) entry which is preliminary data.</text>
</comment>
<sequence>MNRTASKTVTIGGACAFVGDSILGPRQLVAVPGMQYLVFDYLAEMTLSSFAHTRQGDPAAGWASEFVELTLREILPACQQRGIRLVANAGGLNPAGCAQAIERLQRELGTQLKVACVEGDDCLDLMPGLRAAGVADFYTGEAMPAELVSANAYLGALPIARALAMGADIVVTGRIVDSATTLGVLMHEYGWTPDDHDALAMGSLAGHILECGPQATGGIHTDWHTVPDWENIGYPVIECHGADHFVVSKPAGTGGLVTRGTVSEQILYEVGDPARYRLPDVCCDFTGVTVTEAGPDRVVVRGARGRAPGPHYKLSAAYLDGYRCVAQLPVFGIDAVRKARRTGEALLGRARAMALARGLGDFEKVAVGVVGAEDGYGPRARAFDLREAIARVAATHPRREALELFSREARVPGVSFAPGTTTGSALMFNSRPVVEPRYRLFTCLVDKARLAPPRVTLGAQCVSVPIPAGAPQAAAPAVAPRADAATARGPGPGGRRVPLVRLAWGRSGDKGNTSNIAVIARRPAFLPFIEAALSAEAVKAYLAHLVEGAVVRHAVPGLHALNFVLDGALDGGGPSSLRPDPMGKGMAQQLLEFDIPVPDDLDV</sequence>
<feature type="domain" description="Acyclic terpene utilisation N-terminal" evidence="1">
    <location>
        <begin position="9"/>
        <end position="451"/>
    </location>
</feature>
<dbReference type="Pfam" id="PF07287">
    <property type="entry name" value="AtuA"/>
    <property type="match status" value="1"/>
</dbReference>
<dbReference type="Proteomes" id="UP000261931">
    <property type="component" value="Unassembled WGS sequence"/>
</dbReference>
<name>A0A372EPG6_9BURK</name>
<feature type="domain" description="AtuA-like ferredoxin-fold" evidence="2">
    <location>
        <begin position="497"/>
        <end position="595"/>
    </location>
</feature>
<dbReference type="InterPro" id="IPR056362">
    <property type="entry name" value="AtuA-like_ferredoxin_dom"/>
</dbReference>
<evidence type="ECO:0000313" key="3">
    <source>
        <dbReference type="EMBL" id="RFP82416.1"/>
    </source>
</evidence>
<dbReference type="RefSeq" id="WP_116957115.1">
    <property type="nucleotide sequence ID" value="NZ_QVLS01000001.1"/>
</dbReference>
<evidence type="ECO:0000259" key="1">
    <source>
        <dbReference type="Pfam" id="PF07287"/>
    </source>
</evidence>
<dbReference type="InterPro" id="IPR010839">
    <property type="entry name" value="AtuA_N"/>
</dbReference>
<proteinExistence type="predicted"/>
<evidence type="ECO:0000259" key="2">
    <source>
        <dbReference type="Pfam" id="PF23544"/>
    </source>
</evidence>
<dbReference type="Pfam" id="PF23544">
    <property type="entry name" value="AtuA_ferredoxin"/>
    <property type="match status" value="1"/>
</dbReference>